<dbReference type="GO" id="GO:0090084">
    <property type="term" value="P:negative regulation of inclusion body assembly"/>
    <property type="evidence" value="ECO:0007669"/>
    <property type="project" value="Ensembl"/>
</dbReference>
<evidence type="ECO:0000256" key="1">
    <source>
        <dbReference type="ARBA" id="ARBA00023186"/>
    </source>
</evidence>
<dbReference type="GO" id="GO:0006457">
    <property type="term" value="P:protein folding"/>
    <property type="evidence" value="ECO:0007669"/>
    <property type="project" value="Ensembl"/>
</dbReference>
<dbReference type="PROSITE" id="PS00636">
    <property type="entry name" value="DNAJ_1"/>
    <property type="match status" value="1"/>
</dbReference>
<name>H0X347_OTOGA</name>
<dbReference type="SUPFAM" id="SSF46565">
    <property type="entry name" value="Chaperone J-domain"/>
    <property type="match status" value="1"/>
</dbReference>
<evidence type="ECO:0000256" key="2">
    <source>
        <dbReference type="SAM" id="MobiDB-lite"/>
    </source>
</evidence>
<dbReference type="InterPro" id="IPR001623">
    <property type="entry name" value="DnaJ_domain"/>
</dbReference>
<dbReference type="Ensembl" id="ENSOGAT00000010643.2">
    <property type="protein sequence ID" value="ENSOGAP00000009521.2"/>
    <property type="gene ID" value="ENSOGAG00000010640.2"/>
</dbReference>
<dbReference type="CDD" id="cd06257">
    <property type="entry name" value="DnaJ"/>
    <property type="match status" value="1"/>
</dbReference>
<dbReference type="InterPro" id="IPR043183">
    <property type="entry name" value="DNJB2/6-like"/>
</dbReference>
<sequence>MVDYYEVLGVQRHASAEDIKKAYRKLALKWHPDKNPENKEEAERKFKQVAEAYEVLSDPKKRDIYDKYGKEGLNGGGAGGSHFDNPFDYGFTFRKPEDVFREFFGGRDPFRFDFFEDPFEDFIGNQTGLRGSRNRGTGSFFSGFNGFPSFGSGFSSFNTDFVCFYCFGDGVLSFFLSSLLFGGSTLSSFPKISRAQRQTEGKPLLAGVAWLAGKARVVVEPLGVLNTLALFPLGVADENALAEERMRRGQSALPAQPTSTRSLKPPRPASVQNAPPHTSEDSEQGRLRTPGPWEATTSAAGVKEGGKRKKQKHKEETKKKKSAKGNH</sequence>
<dbReference type="InParanoid" id="H0X347"/>
<dbReference type="EMBL" id="AAQR03177803">
    <property type="status" value="NOT_ANNOTATED_CDS"/>
    <property type="molecule type" value="Genomic_DNA"/>
</dbReference>
<dbReference type="GeneTree" id="ENSGT00940000154205"/>
<dbReference type="EMBL" id="AAQR03177799">
    <property type="status" value="NOT_ANNOTATED_CDS"/>
    <property type="molecule type" value="Genomic_DNA"/>
</dbReference>
<reference evidence="4" key="3">
    <citation type="submission" date="2025-09" db="UniProtKB">
        <authorList>
            <consortium name="Ensembl"/>
        </authorList>
    </citation>
    <scope>IDENTIFICATION</scope>
</reference>
<dbReference type="PRINTS" id="PR00625">
    <property type="entry name" value="JDOMAIN"/>
</dbReference>
<dbReference type="EMBL" id="AAQR03177798">
    <property type="status" value="NOT_ANNOTATED_CDS"/>
    <property type="molecule type" value="Genomic_DNA"/>
</dbReference>
<dbReference type="EMBL" id="AAQR03177802">
    <property type="status" value="NOT_ANNOTATED_CDS"/>
    <property type="molecule type" value="Genomic_DNA"/>
</dbReference>
<dbReference type="SMART" id="SM00271">
    <property type="entry name" value="DnaJ"/>
    <property type="match status" value="1"/>
</dbReference>
<dbReference type="GO" id="GO:0032880">
    <property type="term" value="P:regulation of protein localization"/>
    <property type="evidence" value="ECO:0007669"/>
    <property type="project" value="Ensembl"/>
</dbReference>
<dbReference type="GO" id="GO:0051082">
    <property type="term" value="F:unfolded protein binding"/>
    <property type="evidence" value="ECO:0007669"/>
    <property type="project" value="Ensembl"/>
</dbReference>
<dbReference type="STRING" id="30611.ENSOGAP00000009521"/>
<dbReference type="GO" id="GO:0030544">
    <property type="term" value="F:Hsp70 protein binding"/>
    <property type="evidence" value="ECO:0007669"/>
    <property type="project" value="InterPro"/>
</dbReference>
<dbReference type="InterPro" id="IPR018253">
    <property type="entry name" value="DnaJ_domain_CS"/>
</dbReference>
<dbReference type="GO" id="GO:0030018">
    <property type="term" value="C:Z disc"/>
    <property type="evidence" value="ECO:0007669"/>
    <property type="project" value="Ensembl"/>
</dbReference>
<keyword evidence="1" id="KW-0143">Chaperone</keyword>
<dbReference type="GO" id="GO:0045109">
    <property type="term" value="P:intermediate filament organization"/>
    <property type="evidence" value="ECO:0007669"/>
    <property type="project" value="Ensembl"/>
</dbReference>
<proteinExistence type="predicted"/>
<dbReference type="EMBL" id="AAQR03177795">
    <property type="status" value="NOT_ANNOTATED_CDS"/>
    <property type="molecule type" value="Genomic_DNA"/>
</dbReference>
<dbReference type="GO" id="GO:0048471">
    <property type="term" value="C:perinuclear region of cytoplasm"/>
    <property type="evidence" value="ECO:0007669"/>
    <property type="project" value="Ensembl"/>
</dbReference>
<dbReference type="PANTHER" id="PTHR45168:SF4">
    <property type="entry name" value="SIMILAR TO DNAJ HOMOLOG SUBFAMILY B MEMBER 6 (HEAT SHOCK PROTEIN J2) (HSJ-2) (MRJ) (MDJ4)"/>
    <property type="match status" value="1"/>
</dbReference>
<dbReference type="Pfam" id="PF00226">
    <property type="entry name" value="DnaJ"/>
    <property type="match status" value="1"/>
</dbReference>
<feature type="domain" description="J" evidence="3">
    <location>
        <begin position="3"/>
        <end position="69"/>
    </location>
</feature>
<dbReference type="FunFam" id="1.10.287.110:FF:000022">
    <property type="entry name" value="DnaJ homolog subfamily B member 6"/>
    <property type="match status" value="1"/>
</dbReference>
<dbReference type="InterPro" id="IPR036869">
    <property type="entry name" value="J_dom_sf"/>
</dbReference>
<organism evidence="4 5">
    <name type="scientific">Otolemur garnettii</name>
    <name type="common">Small-eared galago</name>
    <name type="synonym">Garnett's greater bushbaby</name>
    <dbReference type="NCBI Taxonomy" id="30611"/>
    <lineage>
        <taxon>Eukaryota</taxon>
        <taxon>Metazoa</taxon>
        <taxon>Chordata</taxon>
        <taxon>Craniata</taxon>
        <taxon>Vertebrata</taxon>
        <taxon>Euteleostomi</taxon>
        <taxon>Mammalia</taxon>
        <taxon>Eutheria</taxon>
        <taxon>Euarchontoglires</taxon>
        <taxon>Primates</taxon>
        <taxon>Strepsirrhini</taxon>
        <taxon>Lorisiformes</taxon>
        <taxon>Galagidae</taxon>
        <taxon>Otolemur</taxon>
    </lineage>
</organism>
<evidence type="ECO:0000313" key="4">
    <source>
        <dbReference type="Ensembl" id="ENSOGAP00000009521.2"/>
    </source>
</evidence>
<evidence type="ECO:0000313" key="5">
    <source>
        <dbReference type="Proteomes" id="UP000005225"/>
    </source>
</evidence>
<protein>
    <submittedName>
        <fullName evidence="4">DnaJ heat shock protein family (Hsp40) member B6</fullName>
    </submittedName>
</protein>
<dbReference type="AlphaFoldDB" id="H0X347"/>
<dbReference type="FunCoup" id="H0X347">
    <property type="interactions" value="3006"/>
</dbReference>
<dbReference type="GO" id="GO:0050877">
    <property type="term" value="P:nervous system process"/>
    <property type="evidence" value="ECO:0007669"/>
    <property type="project" value="Ensembl"/>
</dbReference>
<evidence type="ECO:0000259" key="3">
    <source>
        <dbReference type="PROSITE" id="PS50076"/>
    </source>
</evidence>
<feature type="region of interest" description="Disordered" evidence="2">
    <location>
        <begin position="245"/>
        <end position="327"/>
    </location>
</feature>
<dbReference type="EMBL" id="AAQR03177796">
    <property type="status" value="NOT_ANNOTATED_CDS"/>
    <property type="molecule type" value="Genomic_DNA"/>
</dbReference>
<reference evidence="4" key="2">
    <citation type="submission" date="2025-08" db="UniProtKB">
        <authorList>
            <consortium name="Ensembl"/>
        </authorList>
    </citation>
    <scope>IDENTIFICATION</scope>
</reference>
<keyword evidence="5" id="KW-1185">Reference proteome</keyword>
<dbReference type="HOGENOM" id="CLU_017633_12_0_1"/>
<dbReference type="GO" id="GO:0001671">
    <property type="term" value="F:ATPase activator activity"/>
    <property type="evidence" value="ECO:0007669"/>
    <property type="project" value="Ensembl"/>
</dbReference>
<dbReference type="Proteomes" id="UP000005225">
    <property type="component" value="Unassembled WGS sequence"/>
</dbReference>
<dbReference type="GO" id="GO:0005654">
    <property type="term" value="C:nucleoplasm"/>
    <property type="evidence" value="ECO:0007669"/>
    <property type="project" value="Ensembl"/>
</dbReference>
<accession>H0X347</accession>
<dbReference type="GO" id="GO:0005829">
    <property type="term" value="C:cytosol"/>
    <property type="evidence" value="ECO:0007669"/>
    <property type="project" value="Ensembl"/>
</dbReference>
<dbReference type="EMBL" id="AAQR03177794">
    <property type="status" value="NOT_ANNOTATED_CDS"/>
    <property type="molecule type" value="Genomic_DNA"/>
</dbReference>
<dbReference type="Gene3D" id="1.10.287.110">
    <property type="entry name" value="DnaJ domain"/>
    <property type="match status" value="1"/>
</dbReference>
<dbReference type="EMBL" id="AAQR03177797">
    <property type="status" value="NOT_ANNOTATED_CDS"/>
    <property type="molecule type" value="Genomic_DNA"/>
</dbReference>
<reference evidence="5" key="1">
    <citation type="submission" date="2011-03" db="EMBL/GenBank/DDBJ databases">
        <title>Version 3 of the genome sequence of Otolemur garnettii (Bushbaby).</title>
        <authorList>
            <consortium name="The Broad Institute Genome Sequencing Platform"/>
            <person name="Di Palma F."/>
            <person name="Johnson J."/>
            <person name="Lander E.S."/>
            <person name="Lindblad-Toh K."/>
            <person name="Jaffe D.B."/>
            <person name="Gnerre S."/>
            <person name="MacCallum I."/>
            <person name="Przybylski D."/>
            <person name="Ribeiro F.J."/>
            <person name="Burton J.N."/>
            <person name="Walker B.J."/>
            <person name="Sharpe T."/>
            <person name="Hall G."/>
        </authorList>
    </citation>
    <scope>NUCLEOTIDE SEQUENCE [LARGE SCALE GENOMIC DNA]</scope>
</reference>
<dbReference type="PANTHER" id="PTHR45168">
    <property type="entry name" value="DNAJ HOMOLOG SUBFAMILY B MEMBER 2"/>
    <property type="match status" value="1"/>
</dbReference>
<dbReference type="EMBL" id="AAQR03177801">
    <property type="status" value="NOT_ANNOTATED_CDS"/>
    <property type="molecule type" value="Genomic_DNA"/>
</dbReference>
<dbReference type="PROSITE" id="PS50076">
    <property type="entry name" value="DNAJ_2"/>
    <property type="match status" value="1"/>
</dbReference>
<dbReference type="EMBL" id="AAQR03177800">
    <property type="status" value="NOT_ANNOTATED_CDS"/>
    <property type="molecule type" value="Genomic_DNA"/>
</dbReference>
<dbReference type="eggNOG" id="KOG0714">
    <property type="taxonomic scope" value="Eukaryota"/>
</dbReference>